<dbReference type="InterPro" id="IPR036574">
    <property type="entry name" value="Scorpion_toxin-like_sf"/>
</dbReference>
<evidence type="ECO:0000313" key="4">
    <source>
        <dbReference type="Proteomes" id="UP000249390"/>
    </source>
</evidence>
<name>A0A328DFE1_9ASTE</name>
<evidence type="ECO:0000256" key="1">
    <source>
        <dbReference type="SAM" id="MobiDB-lite"/>
    </source>
</evidence>
<evidence type="ECO:0000313" key="3">
    <source>
        <dbReference type="EMBL" id="RAL44186.1"/>
    </source>
</evidence>
<dbReference type="EMBL" id="NQVE01000147">
    <property type="protein sequence ID" value="RAL44186.1"/>
    <property type="molecule type" value="Genomic_DNA"/>
</dbReference>
<gene>
    <name evidence="3" type="ORF">DM860_016432</name>
</gene>
<accession>A0A328DFE1</accession>
<keyword evidence="2" id="KW-0732">Signal</keyword>
<comment type="caution">
    <text evidence="3">The sequence shown here is derived from an EMBL/GenBank/DDBJ whole genome shotgun (WGS) entry which is preliminary data.</text>
</comment>
<protein>
    <submittedName>
        <fullName evidence="3">Uncharacterized protein</fullName>
    </submittedName>
</protein>
<dbReference type="AlphaFoldDB" id="A0A328DFE1"/>
<dbReference type="Gene3D" id="3.30.30.10">
    <property type="entry name" value="Knottin, scorpion toxin-like"/>
    <property type="match status" value="1"/>
</dbReference>
<feature type="chain" id="PRO_5016246410" evidence="2">
    <location>
        <begin position="26"/>
        <end position="150"/>
    </location>
</feature>
<evidence type="ECO:0000256" key="2">
    <source>
        <dbReference type="SAM" id="SignalP"/>
    </source>
</evidence>
<dbReference type="Proteomes" id="UP000249390">
    <property type="component" value="Unassembled WGS sequence"/>
</dbReference>
<feature type="region of interest" description="Disordered" evidence="1">
    <location>
        <begin position="58"/>
        <end position="78"/>
    </location>
</feature>
<keyword evidence="4" id="KW-1185">Reference proteome</keyword>
<reference evidence="3 4" key="1">
    <citation type="submission" date="2018-06" db="EMBL/GenBank/DDBJ databases">
        <title>The Genome of Cuscuta australis (Dodder) Provides Insight into the Evolution of Plant Parasitism.</title>
        <authorList>
            <person name="Liu H."/>
        </authorList>
    </citation>
    <scope>NUCLEOTIDE SEQUENCE [LARGE SCALE GENOMIC DNA]</scope>
    <source>
        <strain evidence="4">cv. Yunnan</strain>
        <tissue evidence="3">Vines</tissue>
    </source>
</reference>
<organism evidence="3 4">
    <name type="scientific">Cuscuta australis</name>
    <dbReference type="NCBI Taxonomy" id="267555"/>
    <lineage>
        <taxon>Eukaryota</taxon>
        <taxon>Viridiplantae</taxon>
        <taxon>Streptophyta</taxon>
        <taxon>Embryophyta</taxon>
        <taxon>Tracheophyta</taxon>
        <taxon>Spermatophyta</taxon>
        <taxon>Magnoliopsida</taxon>
        <taxon>eudicotyledons</taxon>
        <taxon>Gunneridae</taxon>
        <taxon>Pentapetalae</taxon>
        <taxon>asterids</taxon>
        <taxon>lamiids</taxon>
        <taxon>Solanales</taxon>
        <taxon>Convolvulaceae</taxon>
        <taxon>Cuscuteae</taxon>
        <taxon>Cuscuta</taxon>
        <taxon>Cuscuta subgen. Grammica</taxon>
        <taxon>Cuscuta sect. Cleistogrammica</taxon>
    </lineage>
</organism>
<sequence length="150" mass="16898">MGGRRLRSSSYAALFFFVIFFMATSLPSEMGGGMKMVAEGRTCESQSNAFKGACLSDTNCGGRRRGSRSENQSEGDDWGVLEGEWNEYSYSEKYKFTTFKEEKLPLDSRVQMIPNSSEFIVNRNCCLAGPGRAGPLEVEARQKKRIRYRN</sequence>
<proteinExistence type="predicted"/>
<feature type="signal peptide" evidence="2">
    <location>
        <begin position="1"/>
        <end position="25"/>
    </location>
</feature>